<evidence type="ECO:0000313" key="1">
    <source>
        <dbReference type="EMBL" id="KAJ8338344.1"/>
    </source>
</evidence>
<organism evidence="1 2">
    <name type="scientific">Synaphobranchus kaupii</name>
    <name type="common">Kaup's arrowtooth eel</name>
    <dbReference type="NCBI Taxonomy" id="118154"/>
    <lineage>
        <taxon>Eukaryota</taxon>
        <taxon>Metazoa</taxon>
        <taxon>Chordata</taxon>
        <taxon>Craniata</taxon>
        <taxon>Vertebrata</taxon>
        <taxon>Euteleostomi</taxon>
        <taxon>Actinopterygii</taxon>
        <taxon>Neopterygii</taxon>
        <taxon>Teleostei</taxon>
        <taxon>Anguilliformes</taxon>
        <taxon>Synaphobranchidae</taxon>
        <taxon>Synaphobranchus</taxon>
    </lineage>
</organism>
<dbReference type="EMBL" id="JAINUF010000018">
    <property type="protein sequence ID" value="KAJ8338344.1"/>
    <property type="molecule type" value="Genomic_DNA"/>
</dbReference>
<protein>
    <submittedName>
        <fullName evidence="1">Uncharacterized protein</fullName>
    </submittedName>
</protein>
<keyword evidence="2" id="KW-1185">Reference proteome</keyword>
<gene>
    <name evidence="1" type="ORF">SKAU_G00373100</name>
</gene>
<evidence type="ECO:0000313" key="2">
    <source>
        <dbReference type="Proteomes" id="UP001152622"/>
    </source>
</evidence>
<sequence length="119" mass="12451">MLLSDILIVSGSRYVKPAPRSPPLVVLQAILPQKLPVPLPVLPELVTLAVWGLDGAIAGPVLFLFHVEGQECRPHTGRGASGPAAGHDLGLRALLLPATSLPALQLSLQKAVGHMPRAL</sequence>
<comment type="caution">
    <text evidence="1">The sequence shown here is derived from an EMBL/GenBank/DDBJ whole genome shotgun (WGS) entry which is preliminary data.</text>
</comment>
<name>A0A9Q1EGH7_SYNKA</name>
<reference evidence="1" key="1">
    <citation type="journal article" date="2023" name="Science">
        <title>Genome structures resolve the early diversification of teleost fishes.</title>
        <authorList>
            <person name="Parey E."/>
            <person name="Louis A."/>
            <person name="Montfort J."/>
            <person name="Bouchez O."/>
            <person name="Roques C."/>
            <person name="Iampietro C."/>
            <person name="Lluch J."/>
            <person name="Castinel A."/>
            <person name="Donnadieu C."/>
            <person name="Desvignes T."/>
            <person name="Floi Bucao C."/>
            <person name="Jouanno E."/>
            <person name="Wen M."/>
            <person name="Mejri S."/>
            <person name="Dirks R."/>
            <person name="Jansen H."/>
            <person name="Henkel C."/>
            <person name="Chen W.J."/>
            <person name="Zahm M."/>
            <person name="Cabau C."/>
            <person name="Klopp C."/>
            <person name="Thompson A.W."/>
            <person name="Robinson-Rechavi M."/>
            <person name="Braasch I."/>
            <person name="Lecointre G."/>
            <person name="Bobe J."/>
            <person name="Postlethwait J.H."/>
            <person name="Berthelot C."/>
            <person name="Roest Crollius H."/>
            <person name="Guiguen Y."/>
        </authorList>
    </citation>
    <scope>NUCLEOTIDE SEQUENCE</scope>
    <source>
        <strain evidence="1">WJC10195</strain>
    </source>
</reference>
<dbReference type="AlphaFoldDB" id="A0A9Q1EGH7"/>
<dbReference type="Proteomes" id="UP001152622">
    <property type="component" value="Chromosome 18"/>
</dbReference>
<proteinExistence type="predicted"/>
<accession>A0A9Q1EGH7</accession>